<dbReference type="AlphaFoldDB" id="A0AAE1LK82"/>
<comment type="caution">
    <text evidence="2">The sequence shown here is derived from an EMBL/GenBank/DDBJ whole genome shotgun (WGS) entry which is preliminary data.</text>
</comment>
<proteinExistence type="predicted"/>
<keyword evidence="1" id="KW-1133">Transmembrane helix</keyword>
<protein>
    <submittedName>
        <fullName evidence="2">Cytochrome c oxidase polypeptide I+III</fullName>
    </submittedName>
</protein>
<evidence type="ECO:0000256" key="1">
    <source>
        <dbReference type="SAM" id="Phobius"/>
    </source>
</evidence>
<gene>
    <name evidence="2" type="ORF">KUF71_000175</name>
</gene>
<dbReference type="EMBL" id="JAHWGI010001108">
    <property type="protein sequence ID" value="KAK3922773.1"/>
    <property type="molecule type" value="Genomic_DNA"/>
</dbReference>
<keyword evidence="1" id="KW-0472">Membrane</keyword>
<reference evidence="2" key="2">
    <citation type="journal article" date="2023" name="BMC Genomics">
        <title>Pest status, molecular evolution, and epigenetic factors derived from the genome assembly of Frankliniella fusca, a thysanopteran phytovirus vector.</title>
        <authorList>
            <person name="Catto M.A."/>
            <person name="Labadie P.E."/>
            <person name="Jacobson A.L."/>
            <person name="Kennedy G.G."/>
            <person name="Srinivasan R."/>
            <person name="Hunt B.G."/>
        </authorList>
    </citation>
    <scope>NUCLEOTIDE SEQUENCE</scope>
    <source>
        <strain evidence="2">PL_HMW_Pooled</strain>
    </source>
</reference>
<evidence type="ECO:0000313" key="3">
    <source>
        <dbReference type="Proteomes" id="UP001219518"/>
    </source>
</evidence>
<dbReference type="Proteomes" id="UP001219518">
    <property type="component" value="Unassembled WGS sequence"/>
</dbReference>
<sequence>MPMFWLLQNDYPHPVAHATIIGIMSGSSNGAFLMSVGLIPSGTTFVQLTIVACIYLPTPASLLEVVHLPLSLEDLEQC</sequence>
<organism evidence="2 3">
    <name type="scientific">Frankliniella fusca</name>
    <dbReference type="NCBI Taxonomy" id="407009"/>
    <lineage>
        <taxon>Eukaryota</taxon>
        <taxon>Metazoa</taxon>
        <taxon>Ecdysozoa</taxon>
        <taxon>Arthropoda</taxon>
        <taxon>Hexapoda</taxon>
        <taxon>Insecta</taxon>
        <taxon>Pterygota</taxon>
        <taxon>Neoptera</taxon>
        <taxon>Paraneoptera</taxon>
        <taxon>Thysanoptera</taxon>
        <taxon>Terebrantia</taxon>
        <taxon>Thripoidea</taxon>
        <taxon>Thripidae</taxon>
        <taxon>Frankliniella</taxon>
    </lineage>
</organism>
<reference evidence="2" key="1">
    <citation type="submission" date="2021-07" db="EMBL/GenBank/DDBJ databases">
        <authorList>
            <person name="Catto M.A."/>
            <person name="Jacobson A."/>
            <person name="Kennedy G."/>
            <person name="Labadie P."/>
            <person name="Hunt B.G."/>
            <person name="Srinivasan R."/>
        </authorList>
    </citation>
    <scope>NUCLEOTIDE SEQUENCE</scope>
    <source>
        <strain evidence="2">PL_HMW_Pooled</strain>
        <tissue evidence="2">Head</tissue>
    </source>
</reference>
<keyword evidence="3" id="KW-1185">Reference proteome</keyword>
<accession>A0AAE1LK82</accession>
<evidence type="ECO:0000313" key="2">
    <source>
        <dbReference type="EMBL" id="KAK3922773.1"/>
    </source>
</evidence>
<keyword evidence="1" id="KW-0812">Transmembrane</keyword>
<name>A0AAE1LK82_9NEOP</name>
<feature type="transmembrane region" description="Helical" evidence="1">
    <location>
        <begin position="32"/>
        <end position="56"/>
    </location>
</feature>